<dbReference type="InterPro" id="IPR036291">
    <property type="entry name" value="NAD(P)-bd_dom_sf"/>
</dbReference>
<protein>
    <submittedName>
        <fullName evidence="3">Short chain oxidoreductase</fullName>
    </submittedName>
</protein>
<comment type="similarity">
    <text evidence="1">Belongs to the short-chain dehydrogenases/reductases (SDR) family.</text>
</comment>
<dbReference type="Pfam" id="PF00106">
    <property type="entry name" value="adh_short"/>
    <property type="match status" value="1"/>
</dbReference>
<dbReference type="InterPro" id="IPR002347">
    <property type="entry name" value="SDR_fam"/>
</dbReference>
<evidence type="ECO:0000256" key="1">
    <source>
        <dbReference type="RuleBase" id="RU000363"/>
    </source>
</evidence>
<reference evidence="3 4" key="1">
    <citation type="submission" date="2020-01" db="EMBL/GenBank/DDBJ databases">
        <title>Draft genome sequence of Aspergillus udagawae IFM 53868.</title>
        <authorList>
            <person name="Takahashi H."/>
            <person name="Yaguchi T."/>
        </authorList>
    </citation>
    <scope>NUCLEOTIDE SEQUENCE [LARGE SCALE GENOMIC DNA]</scope>
    <source>
        <strain evidence="3 4">IFM 53868</strain>
    </source>
</reference>
<dbReference type="SUPFAM" id="SSF51735">
    <property type="entry name" value="NAD(P)-binding Rossmann-fold domains"/>
    <property type="match status" value="1"/>
</dbReference>
<proteinExistence type="inferred from homology"/>
<dbReference type="SMART" id="SM00822">
    <property type="entry name" value="PKS_KR"/>
    <property type="match status" value="1"/>
</dbReference>
<dbReference type="InterPro" id="IPR052184">
    <property type="entry name" value="SDR_enzymes"/>
</dbReference>
<dbReference type="Proteomes" id="UP000465266">
    <property type="component" value="Unassembled WGS sequence"/>
</dbReference>
<dbReference type="PANTHER" id="PTHR45458:SF1">
    <property type="entry name" value="SHORT CHAIN DEHYDROGENASE"/>
    <property type="match status" value="1"/>
</dbReference>
<comment type="caution">
    <text evidence="3">The sequence shown here is derived from an EMBL/GenBank/DDBJ whole genome shotgun (WGS) entry which is preliminary data.</text>
</comment>
<gene>
    <name evidence="3" type="ORF">IFM53868_04316</name>
</gene>
<dbReference type="PRINTS" id="PR00080">
    <property type="entry name" value="SDRFAMILY"/>
</dbReference>
<dbReference type="CDD" id="cd05325">
    <property type="entry name" value="carb_red_sniffer_like_SDR_c"/>
    <property type="match status" value="1"/>
</dbReference>
<accession>A0ABQ1AN30</accession>
<name>A0ABQ1AN30_9EURO</name>
<keyword evidence="4" id="KW-1185">Reference proteome</keyword>
<dbReference type="InterPro" id="IPR057326">
    <property type="entry name" value="KR_dom"/>
</dbReference>
<organism evidence="3 4">
    <name type="scientific">Aspergillus udagawae</name>
    <dbReference type="NCBI Taxonomy" id="91492"/>
    <lineage>
        <taxon>Eukaryota</taxon>
        <taxon>Fungi</taxon>
        <taxon>Dikarya</taxon>
        <taxon>Ascomycota</taxon>
        <taxon>Pezizomycotina</taxon>
        <taxon>Eurotiomycetes</taxon>
        <taxon>Eurotiomycetidae</taxon>
        <taxon>Eurotiales</taxon>
        <taxon>Aspergillaceae</taxon>
        <taxon>Aspergillus</taxon>
        <taxon>Aspergillus subgen. Fumigati</taxon>
    </lineage>
</organism>
<evidence type="ECO:0000259" key="2">
    <source>
        <dbReference type="SMART" id="SM00822"/>
    </source>
</evidence>
<dbReference type="Gene3D" id="3.40.50.720">
    <property type="entry name" value="NAD(P)-binding Rossmann-like Domain"/>
    <property type="match status" value="1"/>
</dbReference>
<sequence>MSTYLITGTSRGLGLALVRHLANLPSSSVGTIFATSRSEHPSLQELSQQSDRIQWVKCDVTDAESIQDAARTVQSKLQGKGLDVLINNAGVIPFTKGGVANMDNLTETFQTNVNGVHNVTRAFLPLLREGRGKLVVNISSTLGSMTLAPVYKGAPTPAYKISKAALSMLTVQYAQDYESEGFTFLAVSPGWLQTDAGGSRADLPPATGAKAVLDIIQKATPSQNGKFLNIHVPGWEENKGLNQYDGKEVPW</sequence>
<feature type="domain" description="Ketoreductase" evidence="2">
    <location>
        <begin position="2"/>
        <end position="209"/>
    </location>
</feature>
<evidence type="ECO:0000313" key="4">
    <source>
        <dbReference type="Proteomes" id="UP000465266"/>
    </source>
</evidence>
<dbReference type="EMBL" id="BLKG01000037">
    <property type="protein sequence ID" value="GFF84942.1"/>
    <property type="molecule type" value="Genomic_DNA"/>
</dbReference>
<dbReference type="PRINTS" id="PR00081">
    <property type="entry name" value="GDHRDH"/>
</dbReference>
<dbReference type="PANTHER" id="PTHR45458">
    <property type="entry name" value="SHORT-CHAIN DEHYDROGENASE/REDUCTASE SDR"/>
    <property type="match status" value="1"/>
</dbReference>
<evidence type="ECO:0000313" key="3">
    <source>
        <dbReference type="EMBL" id="GFF84942.1"/>
    </source>
</evidence>